<dbReference type="OrthoDB" id="6255506at2759"/>
<feature type="domain" description="Transcription factor Iwr1" evidence="3">
    <location>
        <begin position="468"/>
        <end position="500"/>
    </location>
</feature>
<reference evidence="4 5" key="1">
    <citation type="journal article" date="2018" name="Mol. Biol. Evol.">
        <title>Broad Genomic Sampling Reveals a Smut Pathogenic Ancestry of the Fungal Clade Ustilaginomycotina.</title>
        <authorList>
            <person name="Kijpornyongpan T."/>
            <person name="Mondo S.J."/>
            <person name="Barry K."/>
            <person name="Sandor L."/>
            <person name="Lee J."/>
            <person name="Lipzen A."/>
            <person name="Pangilinan J."/>
            <person name="LaButti K."/>
            <person name="Hainaut M."/>
            <person name="Henrissat B."/>
            <person name="Grigoriev I.V."/>
            <person name="Spatafora J.W."/>
            <person name="Aime M.C."/>
        </authorList>
    </citation>
    <scope>NUCLEOTIDE SEQUENCE [LARGE SCALE GENOMIC DNA]</scope>
    <source>
        <strain evidence="4 5">MCA 4198</strain>
    </source>
</reference>
<name>A0A316YBK7_9BASI</name>
<dbReference type="Pfam" id="PF08574">
    <property type="entry name" value="Iwr1"/>
    <property type="match status" value="1"/>
</dbReference>
<keyword evidence="5" id="KW-1185">Reference proteome</keyword>
<feature type="compositionally biased region" description="Acidic residues" evidence="2">
    <location>
        <begin position="474"/>
        <end position="488"/>
    </location>
</feature>
<dbReference type="GeneID" id="37044789"/>
<feature type="compositionally biased region" description="Acidic residues" evidence="2">
    <location>
        <begin position="541"/>
        <end position="553"/>
    </location>
</feature>
<feature type="region of interest" description="Disordered" evidence="2">
    <location>
        <begin position="440"/>
        <end position="553"/>
    </location>
</feature>
<dbReference type="InParanoid" id="A0A316YBK7"/>
<feature type="compositionally biased region" description="Low complexity" evidence="2">
    <location>
        <begin position="186"/>
        <end position="218"/>
    </location>
</feature>
<dbReference type="EMBL" id="KZ819641">
    <property type="protein sequence ID" value="PWN87170.1"/>
    <property type="molecule type" value="Genomic_DNA"/>
</dbReference>
<feature type="region of interest" description="Disordered" evidence="2">
    <location>
        <begin position="122"/>
        <end position="293"/>
    </location>
</feature>
<feature type="region of interest" description="Disordered" evidence="2">
    <location>
        <begin position="310"/>
        <end position="423"/>
    </location>
</feature>
<feature type="compositionally biased region" description="Basic and acidic residues" evidence="2">
    <location>
        <begin position="310"/>
        <end position="319"/>
    </location>
</feature>
<dbReference type="STRING" id="215250.A0A316YBK7"/>
<evidence type="ECO:0000256" key="2">
    <source>
        <dbReference type="SAM" id="MobiDB-lite"/>
    </source>
</evidence>
<dbReference type="PANTHER" id="PTHR28063">
    <property type="entry name" value="RNA POLYMERASE II NUCLEAR LOCALIZATION PROTEIN IWR1"/>
    <property type="match status" value="1"/>
</dbReference>
<evidence type="ECO:0000259" key="3">
    <source>
        <dbReference type="Pfam" id="PF08574"/>
    </source>
</evidence>
<feature type="region of interest" description="Disordered" evidence="2">
    <location>
        <begin position="1"/>
        <end position="94"/>
    </location>
</feature>
<feature type="compositionally biased region" description="Basic and acidic residues" evidence="2">
    <location>
        <begin position="8"/>
        <end position="23"/>
    </location>
</feature>
<gene>
    <name evidence="4" type="ORF">FA10DRAFT_269773</name>
</gene>
<dbReference type="PANTHER" id="PTHR28063:SF1">
    <property type="entry name" value="RNA POLYMERASE II NUCLEAR LOCALIZATION PROTEIN IWR1"/>
    <property type="match status" value="1"/>
</dbReference>
<evidence type="ECO:0000313" key="4">
    <source>
        <dbReference type="EMBL" id="PWN87170.1"/>
    </source>
</evidence>
<dbReference type="GO" id="GO:0006606">
    <property type="term" value="P:protein import into nucleus"/>
    <property type="evidence" value="ECO:0007669"/>
    <property type="project" value="InterPro"/>
</dbReference>
<dbReference type="AlphaFoldDB" id="A0A316YBK7"/>
<accession>A0A316YBK7</accession>
<dbReference type="InterPro" id="IPR013883">
    <property type="entry name" value="TF_Iwr1_dom"/>
</dbReference>
<feature type="compositionally biased region" description="Polar residues" evidence="2">
    <location>
        <begin position="403"/>
        <end position="417"/>
    </location>
</feature>
<proteinExistence type="inferred from homology"/>
<comment type="similarity">
    <text evidence="1">Belongs to the IWR1/SLC7A6OS family.</text>
</comment>
<dbReference type="RefSeq" id="XP_025374368.1">
    <property type="nucleotide sequence ID" value="XM_025522873.1"/>
</dbReference>
<feature type="compositionally biased region" description="Acidic residues" evidence="2">
    <location>
        <begin position="501"/>
        <end position="517"/>
    </location>
</feature>
<evidence type="ECO:0000256" key="1">
    <source>
        <dbReference type="ARBA" id="ARBA00010218"/>
    </source>
</evidence>
<dbReference type="Proteomes" id="UP000245768">
    <property type="component" value="Unassembled WGS sequence"/>
</dbReference>
<feature type="compositionally biased region" description="Basic and acidic residues" evidence="2">
    <location>
        <begin position="490"/>
        <end position="500"/>
    </location>
</feature>
<feature type="compositionally biased region" description="Basic and acidic residues" evidence="2">
    <location>
        <begin position="153"/>
        <end position="162"/>
    </location>
</feature>
<protein>
    <recommendedName>
        <fullName evidence="3">Transcription factor Iwr1 domain-containing protein</fullName>
    </recommendedName>
</protein>
<sequence length="553" mass="60183">MATATASTHDRAREHEREKRPDEQQGSVILRIKRKRGTDPVTALRIFQQEDAGQLENGDEAGNTEAGEPSEALSPSSPTLEDPSRTKRRMLNREAGGMSIFRFAQRVSLDRFKDRDAAASIHREIRGGKQQPSVVAPGRNEEDLHFRVVRQQQQREEQKKEAQAQAGAKARSKRLLVDALKKGKRTSGTLSTSSSSSSLRALKRSSVGSSSNLNAASRSSRKLKAPPEVIRAAPYPRIRVIDAVADDGEGPSKSRRKKKVDKQAASALNRDKRKEKEQQQEVPPSADADAEMAALDRRFADLLGDYLKANDLEPPRDLYDASAAHPGDTQKEEDGSSSSSEEDSDSEYVYDIYYREREPPASWGSGGAAGASDVGLRPAQVQGHSTLDAASVGPRAPPEVVGSSDSLSRSTSAQWGPNHNLPMATLFGLTSADIRLLEEADQGNGEAGDDPAGLASILVPDAGDGSAVNKPGDSDDDFDEGEDEDSNDEGFYRNDYPDREVGDDEEEAEDYEDDEVDPWGWAGPRRQRRESVSSEELGSSETEDEDLYASDGD</sequence>
<organism evidence="4 5">
    <name type="scientific">Acaromyces ingoldii</name>
    <dbReference type="NCBI Taxonomy" id="215250"/>
    <lineage>
        <taxon>Eukaryota</taxon>
        <taxon>Fungi</taxon>
        <taxon>Dikarya</taxon>
        <taxon>Basidiomycota</taxon>
        <taxon>Ustilaginomycotina</taxon>
        <taxon>Exobasidiomycetes</taxon>
        <taxon>Exobasidiales</taxon>
        <taxon>Cryptobasidiaceae</taxon>
        <taxon>Acaromyces</taxon>
    </lineage>
</organism>
<evidence type="ECO:0000313" key="5">
    <source>
        <dbReference type="Proteomes" id="UP000245768"/>
    </source>
</evidence>
<dbReference type="InterPro" id="IPR040150">
    <property type="entry name" value="Iwr1"/>
</dbReference>
<feature type="compositionally biased region" description="Basic and acidic residues" evidence="2">
    <location>
        <begin position="269"/>
        <end position="279"/>
    </location>
</feature>